<feature type="region of interest" description="Disordered" evidence="4">
    <location>
        <begin position="1"/>
        <end position="24"/>
    </location>
</feature>
<name>D3FB55_CONWI</name>
<feature type="domain" description="Semialdehyde dehydrogenase NAD-binding" evidence="5">
    <location>
        <begin position="33"/>
        <end position="146"/>
    </location>
</feature>
<dbReference type="InterPro" id="IPR003361">
    <property type="entry name" value="Acetaldehyde_dehydrogenase"/>
</dbReference>
<dbReference type="STRING" id="469383.Cwoe_4834"/>
<feature type="binding site" evidence="3">
    <location>
        <begin position="39"/>
        <end position="42"/>
    </location>
    <ligand>
        <name>NAD(+)</name>
        <dbReference type="ChEBI" id="CHEBI:57540"/>
    </ligand>
</feature>
<gene>
    <name evidence="6" type="ordered locus">Cwoe_4834</name>
</gene>
<dbReference type="HAMAP" id="MF_01657">
    <property type="entry name" value="Ac_ald_DH_ac"/>
    <property type="match status" value="1"/>
</dbReference>
<dbReference type="Proteomes" id="UP000008229">
    <property type="component" value="Chromosome"/>
</dbReference>
<dbReference type="InterPro" id="IPR036291">
    <property type="entry name" value="NAD(P)-bd_dom_sf"/>
</dbReference>
<feature type="binding site" evidence="3">
    <location>
        <position position="296"/>
    </location>
    <ligand>
        <name>NAD(+)</name>
        <dbReference type="ChEBI" id="CHEBI:57540"/>
    </ligand>
</feature>
<sequence>MEASAITRTGADARAPSRTRLRLASPDGGGTLRVGIIGTGNIGTDLLLKVQRSELLDCELFAGRNSQSAGIRKAQELGVETSDRSIDAFTEEPERFDLIFDATSAIDAKRHYALLEPLGIPVIDLTPAKLGKLCVPALNLADCVGEPNLCMVTCGGQAAVPLASCIVSTQPQVEYVEIVSTSASRSVGPATRVNIDEYLATTEAAVHHFCGVPRAKSILLVNPSSPPIMMQNTVFAKADEVDLPALTEAVEEMVARIQRYVPGYRLVVSPLHENGRIAMTVQVAGAGDYLPEYAGNLDIITCAAVAAAEENARALTESSATATRN</sequence>
<dbReference type="NCBIfam" id="TIGR03215">
    <property type="entry name" value="ac_ald_DH_ac"/>
    <property type="match status" value="1"/>
</dbReference>
<dbReference type="InterPro" id="IPR015426">
    <property type="entry name" value="Acetylaldehyde_DH_C"/>
</dbReference>
<dbReference type="InterPro" id="IPR000534">
    <property type="entry name" value="Semialdehyde_DH_NAD-bd"/>
</dbReference>
<keyword evidence="2 3" id="KW-0520">NAD</keyword>
<evidence type="ECO:0000256" key="1">
    <source>
        <dbReference type="ARBA" id="ARBA00009244"/>
    </source>
</evidence>
<evidence type="ECO:0000256" key="2">
    <source>
        <dbReference type="ARBA" id="ARBA00023027"/>
    </source>
</evidence>
<dbReference type="OrthoDB" id="9786743at2"/>
<feature type="active site" description="Acyl-thioester intermediate" evidence="3">
    <location>
        <position position="154"/>
    </location>
</feature>
<dbReference type="eggNOG" id="COG4569">
    <property type="taxonomic scope" value="Bacteria"/>
</dbReference>
<dbReference type="CDD" id="cd23933">
    <property type="entry name" value="ALDH_C"/>
    <property type="match status" value="1"/>
</dbReference>
<protein>
    <recommendedName>
        <fullName evidence="3">Acetaldehyde dehydrogenase</fullName>
        <ecNumber evidence="3">1.2.1.10</ecNumber>
    </recommendedName>
    <alternativeName>
        <fullName evidence="3">Acetaldehyde dehydrogenase [acetylating]</fullName>
    </alternativeName>
</protein>
<evidence type="ECO:0000256" key="4">
    <source>
        <dbReference type="SAM" id="MobiDB-lite"/>
    </source>
</evidence>
<feature type="binding site" evidence="3">
    <location>
        <begin position="186"/>
        <end position="194"/>
    </location>
    <ligand>
        <name>NAD(+)</name>
        <dbReference type="ChEBI" id="CHEBI:57540"/>
    </ligand>
</feature>
<dbReference type="Gene3D" id="3.40.50.720">
    <property type="entry name" value="NAD(P)-binding Rossmann-like Domain"/>
    <property type="match status" value="1"/>
</dbReference>
<dbReference type="SUPFAM" id="SSF55347">
    <property type="entry name" value="Glyceraldehyde-3-phosphate dehydrogenase-like, C-terminal domain"/>
    <property type="match status" value="1"/>
</dbReference>
<evidence type="ECO:0000256" key="3">
    <source>
        <dbReference type="HAMAP-Rule" id="MF_01657"/>
    </source>
</evidence>
<dbReference type="SUPFAM" id="SSF51735">
    <property type="entry name" value="NAD(P)-binding Rossmann-fold domains"/>
    <property type="match status" value="1"/>
</dbReference>
<dbReference type="AlphaFoldDB" id="D3FB55"/>
<comment type="catalytic activity">
    <reaction evidence="3">
        <text>acetaldehyde + NAD(+) + CoA = acetyl-CoA + NADH + H(+)</text>
        <dbReference type="Rhea" id="RHEA:23288"/>
        <dbReference type="ChEBI" id="CHEBI:15343"/>
        <dbReference type="ChEBI" id="CHEBI:15378"/>
        <dbReference type="ChEBI" id="CHEBI:57287"/>
        <dbReference type="ChEBI" id="CHEBI:57288"/>
        <dbReference type="ChEBI" id="CHEBI:57540"/>
        <dbReference type="ChEBI" id="CHEBI:57945"/>
        <dbReference type="EC" id="1.2.1.10"/>
    </reaction>
</comment>
<dbReference type="Pfam" id="PF09290">
    <property type="entry name" value="AcetDehyd-dimer"/>
    <property type="match status" value="1"/>
</dbReference>
<dbReference type="EC" id="1.2.1.10" evidence="3"/>
<dbReference type="GO" id="GO:0051287">
    <property type="term" value="F:NAD binding"/>
    <property type="evidence" value="ECO:0007669"/>
    <property type="project" value="UniProtKB-UniRule"/>
</dbReference>
<organism evidence="6 7">
    <name type="scientific">Conexibacter woesei (strain DSM 14684 / CCUG 47730 / CIP 108061 / JCM 11494 / NBRC 100937 / ID131577)</name>
    <dbReference type="NCBI Taxonomy" id="469383"/>
    <lineage>
        <taxon>Bacteria</taxon>
        <taxon>Bacillati</taxon>
        <taxon>Actinomycetota</taxon>
        <taxon>Thermoleophilia</taxon>
        <taxon>Solirubrobacterales</taxon>
        <taxon>Conexibacteraceae</taxon>
        <taxon>Conexibacter</taxon>
    </lineage>
</organism>
<evidence type="ECO:0000313" key="7">
    <source>
        <dbReference type="Proteomes" id="UP000008229"/>
    </source>
</evidence>
<dbReference type="NCBIfam" id="NF006157">
    <property type="entry name" value="PRK08300.1"/>
    <property type="match status" value="1"/>
</dbReference>
<keyword evidence="7" id="KW-1185">Reference proteome</keyword>
<comment type="similarity">
    <text evidence="1 3">Belongs to the acetaldehyde dehydrogenase family.</text>
</comment>
<dbReference type="PIRSF" id="PIRSF015689">
    <property type="entry name" value="Actaldh_dh_actl"/>
    <property type="match status" value="1"/>
</dbReference>
<reference evidence="7" key="2">
    <citation type="submission" date="2010-01" db="EMBL/GenBank/DDBJ databases">
        <title>The complete genome of Conexibacter woesei DSM 14684.</title>
        <authorList>
            <consortium name="US DOE Joint Genome Institute (JGI-PGF)"/>
            <person name="Lucas S."/>
            <person name="Copeland A."/>
            <person name="Lapidus A."/>
            <person name="Glavina del Rio T."/>
            <person name="Dalin E."/>
            <person name="Tice H."/>
            <person name="Bruce D."/>
            <person name="Goodwin L."/>
            <person name="Pitluck S."/>
            <person name="Kyrpides N."/>
            <person name="Mavromatis K."/>
            <person name="Ivanova N."/>
            <person name="Mikhailova N."/>
            <person name="Chertkov O."/>
            <person name="Brettin T."/>
            <person name="Detter J.C."/>
            <person name="Han C."/>
            <person name="Larimer F."/>
            <person name="Land M."/>
            <person name="Hauser L."/>
            <person name="Markowitz V."/>
            <person name="Cheng J.-F."/>
            <person name="Hugenholtz P."/>
            <person name="Woyke T."/>
            <person name="Wu D."/>
            <person name="Pukall R."/>
            <person name="Steenblock K."/>
            <person name="Schneider S."/>
            <person name="Klenk H.-P."/>
            <person name="Eisen J.A."/>
        </authorList>
    </citation>
    <scope>NUCLEOTIDE SEQUENCE [LARGE SCALE GENOMIC DNA]</scope>
    <source>
        <strain evidence="7">DSM 14684 / CIP 108061 / JCM 11494 / NBRC 100937 / ID131577</strain>
    </source>
</reference>
<evidence type="ECO:0000259" key="5">
    <source>
        <dbReference type="SMART" id="SM00859"/>
    </source>
</evidence>
<dbReference type="EMBL" id="CP001854">
    <property type="protein sequence ID" value="ADB53247.1"/>
    <property type="molecule type" value="Genomic_DNA"/>
</dbReference>
<dbReference type="GO" id="GO:0008774">
    <property type="term" value="F:acetaldehyde dehydrogenase (acetylating) activity"/>
    <property type="evidence" value="ECO:0007669"/>
    <property type="project" value="UniProtKB-UniRule"/>
</dbReference>
<evidence type="ECO:0000313" key="6">
    <source>
        <dbReference type="EMBL" id="ADB53247.1"/>
    </source>
</evidence>
<dbReference type="Gene3D" id="3.30.360.10">
    <property type="entry name" value="Dihydrodipicolinate Reductase, domain 2"/>
    <property type="match status" value="1"/>
</dbReference>
<dbReference type="KEGG" id="cwo:Cwoe_4834"/>
<reference evidence="6 7" key="1">
    <citation type="journal article" date="2010" name="Stand. Genomic Sci.">
        <title>Complete genome sequence of Conexibacter woesei type strain (ID131577).</title>
        <authorList>
            <person name="Pukall R."/>
            <person name="Lapidus A."/>
            <person name="Glavina Del Rio T."/>
            <person name="Copeland A."/>
            <person name="Tice H."/>
            <person name="Cheng J.-F."/>
            <person name="Lucas S."/>
            <person name="Chen F."/>
            <person name="Nolan M."/>
            <person name="Bruce D."/>
            <person name="Goodwin L."/>
            <person name="Pitluck S."/>
            <person name="Mavromatis K."/>
            <person name="Ivanova N."/>
            <person name="Ovchinnikova G."/>
            <person name="Pati A."/>
            <person name="Chen A."/>
            <person name="Palaniappan K."/>
            <person name="Land M."/>
            <person name="Hauser L."/>
            <person name="Chang Y.-J."/>
            <person name="Jeffries C.D."/>
            <person name="Chain P."/>
            <person name="Meincke L."/>
            <person name="Sims D."/>
            <person name="Brettin T."/>
            <person name="Detter J.C."/>
            <person name="Rohde M."/>
            <person name="Goeker M."/>
            <person name="Bristow J."/>
            <person name="Eisen J.A."/>
            <person name="Markowitz V."/>
            <person name="Kyrpides N.C."/>
            <person name="Klenk H.-P."/>
            <person name="Hugenholtz P."/>
        </authorList>
    </citation>
    <scope>NUCLEOTIDE SEQUENCE [LARGE SCALE GENOMIC DNA]</scope>
    <source>
        <strain evidence="7">DSM 14684 / CIP 108061 / JCM 11494 / NBRC 100937 / ID131577</strain>
    </source>
</reference>
<accession>D3FB55</accession>
<dbReference type="HOGENOM" id="CLU_062208_0_0_11"/>
<keyword evidence="3 6" id="KW-0560">Oxidoreductase</keyword>
<keyword evidence="3" id="KW-0058">Aromatic hydrocarbons catabolism</keyword>
<dbReference type="SMART" id="SM00859">
    <property type="entry name" value="Semialdhyde_dh"/>
    <property type="match status" value="1"/>
</dbReference>
<dbReference type="RefSeq" id="WP_012936298.1">
    <property type="nucleotide sequence ID" value="NC_013739.1"/>
</dbReference>
<proteinExistence type="inferred from homology"/>